<dbReference type="PROSITE" id="PS51208">
    <property type="entry name" value="AUTOTRANSPORTER"/>
    <property type="match status" value="1"/>
</dbReference>
<keyword evidence="4" id="KW-1185">Reference proteome</keyword>
<accession>A0A1X9N550</accession>
<dbReference type="RefSeq" id="WP_085757349.1">
    <property type="nucleotide sequence ID" value="NZ_CP019343.1"/>
</dbReference>
<dbReference type="NCBIfam" id="TIGR01414">
    <property type="entry name" value="autotrans_barl"/>
    <property type="match status" value="1"/>
</dbReference>
<feature type="chain" id="PRO_5013321936" description="Autotransporter domain-containing protein" evidence="1">
    <location>
        <begin position="27"/>
        <end position="918"/>
    </location>
</feature>
<dbReference type="AlphaFoldDB" id="A0A1X9N550"/>
<dbReference type="OrthoDB" id="5699539at2"/>
<dbReference type="SUPFAM" id="SSF103515">
    <property type="entry name" value="Autotransporter"/>
    <property type="match status" value="1"/>
</dbReference>
<dbReference type="Gene3D" id="2.40.128.130">
    <property type="entry name" value="Autotransporter beta-domain"/>
    <property type="match status" value="1"/>
</dbReference>
<dbReference type="KEGG" id="osg:BST96_03425"/>
<reference evidence="3 4" key="1">
    <citation type="submission" date="2016-11" db="EMBL/GenBank/DDBJ databases">
        <title>Trade-off between light-utilization and light-protection in marine flavobacteria.</title>
        <authorList>
            <person name="Kumagai Y."/>
        </authorList>
    </citation>
    <scope>NUCLEOTIDE SEQUENCE [LARGE SCALE GENOMIC DNA]</scope>
    <source>
        <strain evidence="3 4">NBRC 107125</strain>
    </source>
</reference>
<dbReference type="SMART" id="SM00869">
    <property type="entry name" value="Autotransporter"/>
    <property type="match status" value="1"/>
</dbReference>
<dbReference type="Pfam" id="PF03797">
    <property type="entry name" value="Autotransporter"/>
    <property type="match status" value="1"/>
</dbReference>
<dbReference type="EMBL" id="CP019343">
    <property type="protein sequence ID" value="ARN73240.1"/>
    <property type="molecule type" value="Genomic_DNA"/>
</dbReference>
<gene>
    <name evidence="3" type="ORF">BST96_03425</name>
</gene>
<organism evidence="3 4">
    <name type="scientific">Oceanicoccus sagamiensis</name>
    <dbReference type="NCBI Taxonomy" id="716816"/>
    <lineage>
        <taxon>Bacteria</taxon>
        <taxon>Pseudomonadati</taxon>
        <taxon>Pseudomonadota</taxon>
        <taxon>Gammaproteobacteria</taxon>
        <taxon>Cellvibrionales</taxon>
        <taxon>Spongiibacteraceae</taxon>
        <taxon>Oceanicoccus</taxon>
    </lineage>
</organism>
<feature type="signal peptide" evidence="1">
    <location>
        <begin position="1"/>
        <end position="26"/>
    </location>
</feature>
<keyword evidence="1" id="KW-0732">Signal</keyword>
<evidence type="ECO:0000313" key="3">
    <source>
        <dbReference type="EMBL" id="ARN73240.1"/>
    </source>
</evidence>
<evidence type="ECO:0000313" key="4">
    <source>
        <dbReference type="Proteomes" id="UP000193450"/>
    </source>
</evidence>
<dbReference type="InterPro" id="IPR036709">
    <property type="entry name" value="Autotransporte_beta_dom_sf"/>
</dbReference>
<dbReference type="InterPro" id="IPR005546">
    <property type="entry name" value="Autotransporte_beta"/>
</dbReference>
<evidence type="ECO:0000259" key="2">
    <source>
        <dbReference type="PROSITE" id="PS51208"/>
    </source>
</evidence>
<proteinExistence type="predicted"/>
<dbReference type="Proteomes" id="UP000193450">
    <property type="component" value="Chromosome"/>
</dbReference>
<dbReference type="STRING" id="716816.BST96_03425"/>
<sequence length="918" mass="94783">MQHSPFKPRLLSVSILLSALPLSLSADIIISTPDEPGQILDGVAAPNLTINSTGSINSSGNGVENSVVGTLTGAIFNNGSIIAAGDGVYLSGTSSIDGATTTLTAGVINNGLISASGSAFRLEDGARIEGGISNGTAGTIDGLGGGIVLLDSSISGGLVNSGVITSSVFTPGSGYVIDIQQSSIETVLNNASGSIVGGFLLQDSVMSGDFINDGSLTAASSGGGAFVMRGSSTLTEVQNFGIIRGDTAVVVEAGATLTTLTNRGLLDGSIAAVTVDGAGSSIDLIDNNIGSLISAGSAGSIRAINGGAIAAIENSGVIDGSIDFGAAGGSFTNFFDARVGDINNATQVRNIGGVVGDVVINADSQETLSNYGTMGNVTMNGGAFVSGGGTSGTVQGADLIALLADSSSSIIPEGIDGVVTTTINGDLNFSGTLTLLHVVSTAEAGVVQNPLLRVTGNADVTDTTVSIDLNGGGVFRTGDEFAFISSGGNLTTNDGSLAVQDDSLVVDFVIEQRGRQLYAVVAGSDFSSPVDSALENAGLDGTIGANNISNVSNALNELDDVDNDSELGQALGTLQGVESEEELTRAIASLDPDTVEGSKVGVLAADLAAASTIGNRMLALRDEYGMSGAVAGDPMAVYGFWVQAYDNDTDQDIRDAVDGFDAYTYGIAIGMDMPLSERTSMGVAFSYADTDVEGKVESNDMVIDSYRVALYGSYNADDYYFDSQFAYARNEYDIDRLIDPVLSSDGSELIANSSHEGHQFSVRLRGGYPIATEGNWFITPKVELDYTYLSEDDYREKDVGNLGLTVATQDVEVLIAGVGIKFAYPITTENEITWVPEFGVDYLYDFVGDEVEVDSNFIGVSAGGFITNGASAEKEMYKASFRMRAFGQERFSFSAGVDYIEKDDYTSQSLIATMRYDF</sequence>
<evidence type="ECO:0000256" key="1">
    <source>
        <dbReference type="SAM" id="SignalP"/>
    </source>
</evidence>
<protein>
    <recommendedName>
        <fullName evidence="2">Autotransporter domain-containing protein</fullName>
    </recommendedName>
</protein>
<name>A0A1X9N550_9GAMM</name>
<dbReference type="GO" id="GO:0019867">
    <property type="term" value="C:outer membrane"/>
    <property type="evidence" value="ECO:0007669"/>
    <property type="project" value="InterPro"/>
</dbReference>
<feature type="domain" description="Autotransporter" evidence="2">
    <location>
        <begin position="633"/>
        <end position="918"/>
    </location>
</feature>
<dbReference type="InterPro" id="IPR006315">
    <property type="entry name" value="OM_autotransptr_brl_dom"/>
</dbReference>